<dbReference type="PANTHER" id="PTHR43111">
    <property type="entry name" value="ALDEHYDE DEHYDROGENASE B-RELATED"/>
    <property type="match status" value="1"/>
</dbReference>
<dbReference type="GO" id="GO:0016620">
    <property type="term" value="F:oxidoreductase activity, acting on the aldehyde or oxo group of donors, NAD or NADP as acceptor"/>
    <property type="evidence" value="ECO:0007669"/>
    <property type="project" value="InterPro"/>
</dbReference>
<dbReference type="Gene3D" id="3.40.605.10">
    <property type="entry name" value="Aldehyde Dehydrogenase, Chain A, domain 1"/>
    <property type="match status" value="1"/>
</dbReference>
<evidence type="ECO:0000256" key="2">
    <source>
        <dbReference type="SAM" id="Phobius"/>
    </source>
</evidence>
<keyword evidence="4" id="KW-1185">Reference proteome</keyword>
<feature type="region of interest" description="Disordered" evidence="1">
    <location>
        <begin position="416"/>
        <end position="440"/>
    </location>
</feature>
<sequence>MDETDRLERLTTSLTELRPCPPRHRQSQLRALHTSLVSAESSLSAAIASDSPRNTPAEVEAEYLQSVETVRHFYDGINVAAEAEQEYAIVKGKDAGKRRVGVGMVVVRPGGWGHTRLFGIIAAVAAAVAGGNCVILELPPSDRAVDKVLSEILTGAMDINTFWVSPAEITSPEILARAVLVDQAGPGPATTLTNQIFSSSQARVVAVVDRTADIEAAARAVTTARFAFGGGSPYAPDLVLVHEFVKQKFLEACSRFVIGASAERKRDVAGEEEKNTRQAIQEAADRGEAVNFGSDDCKLVDVLDRNSPITTLKITGCFLPIASCSSLVDAVSFQPPETTLLAGYFFANPPSAKYLSQFLPAHTSFTNHIPPSRLLGPAAALAHDFPGLSLSSSPSLFPCPYTTESFTRARPQFVVPPPPTTKPKERRRKAALGPLRPTGQPKTLEGLDHFAGALFLGGGLVLAVVVPLVGWTSYVAGKAAVGYFSSRLRR</sequence>
<dbReference type="InterPro" id="IPR016162">
    <property type="entry name" value="Ald_DH_N"/>
</dbReference>
<comment type="caution">
    <text evidence="3">The sequence shown here is derived from an EMBL/GenBank/DDBJ whole genome shotgun (WGS) entry which is preliminary data.</text>
</comment>
<name>A0AAJ0BF44_9PEZI</name>
<evidence type="ECO:0000313" key="3">
    <source>
        <dbReference type="EMBL" id="KAK1754701.1"/>
    </source>
</evidence>
<evidence type="ECO:0000313" key="4">
    <source>
        <dbReference type="Proteomes" id="UP001239445"/>
    </source>
</evidence>
<proteinExistence type="predicted"/>
<accession>A0AAJ0BF44</accession>
<evidence type="ECO:0000256" key="1">
    <source>
        <dbReference type="SAM" id="MobiDB-lite"/>
    </source>
</evidence>
<dbReference type="AlphaFoldDB" id="A0AAJ0BF44"/>
<keyword evidence="2" id="KW-1133">Transmembrane helix</keyword>
<organism evidence="3 4">
    <name type="scientific">Echria macrotheca</name>
    <dbReference type="NCBI Taxonomy" id="438768"/>
    <lineage>
        <taxon>Eukaryota</taxon>
        <taxon>Fungi</taxon>
        <taxon>Dikarya</taxon>
        <taxon>Ascomycota</taxon>
        <taxon>Pezizomycotina</taxon>
        <taxon>Sordariomycetes</taxon>
        <taxon>Sordariomycetidae</taxon>
        <taxon>Sordariales</taxon>
        <taxon>Schizotheciaceae</taxon>
        <taxon>Echria</taxon>
    </lineage>
</organism>
<dbReference type="SUPFAM" id="SSF53720">
    <property type="entry name" value="ALDH-like"/>
    <property type="match status" value="1"/>
</dbReference>
<reference evidence="3" key="1">
    <citation type="submission" date="2023-06" db="EMBL/GenBank/DDBJ databases">
        <title>Genome-scale phylogeny and comparative genomics of the fungal order Sordariales.</title>
        <authorList>
            <consortium name="Lawrence Berkeley National Laboratory"/>
            <person name="Hensen N."/>
            <person name="Bonometti L."/>
            <person name="Westerberg I."/>
            <person name="Brannstrom I.O."/>
            <person name="Guillou S."/>
            <person name="Cros-Aarteil S."/>
            <person name="Calhoun S."/>
            <person name="Haridas S."/>
            <person name="Kuo A."/>
            <person name="Mondo S."/>
            <person name="Pangilinan J."/>
            <person name="Riley R."/>
            <person name="Labutti K."/>
            <person name="Andreopoulos B."/>
            <person name="Lipzen A."/>
            <person name="Chen C."/>
            <person name="Yanf M."/>
            <person name="Daum C."/>
            <person name="Ng V."/>
            <person name="Clum A."/>
            <person name="Steindorff A."/>
            <person name="Ohm R."/>
            <person name="Martin F."/>
            <person name="Silar P."/>
            <person name="Natvig D."/>
            <person name="Lalanne C."/>
            <person name="Gautier V."/>
            <person name="Ament-Velasquez S.L."/>
            <person name="Kruys A."/>
            <person name="Hutchinson M.I."/>
            <person name="Powell A.J."/>
            <person name="Barry K."/>
            <person name="Miller A.N."/>
            <person name="Grigoriev I.V."/>
            <person name="Debuchy R."/>
            <person name="Gladieux P."/>
            <person name="Thoren M.H."/>
            <person name="Johannesson H."/>
        </authorList>
    </citation>
    <scope>NUCLEOTIDE SEQUENCE</scope>
    <source>
        <strain evidence="3">PSN4</strain>
    </source>
</reference>
<dbReference type="EMBL" id="MU839835">
    <property type="protein sequence ID" value="KAK1754701.1"/>
    <property type="molecule type" value="Genomic_DNA"/>
</dbReference>
<keyword evidence="2" id="KW-0472">Membrane</keyword>
<keyword evidence="2" id="KW-0812">Transmembrane</keyword>
<dbReference type="InterPro" id="IPR016161">
    <property type="entry name" value="Ald_DH/histidinol_DH"/>
</dbReference>
<protein>
    <recommendedName>
        <fullName evidence="5">Aldehyde dehydrogenase domain-containing protein</fullName>
    </recommendedName>
</protein>
<dbReference type="Proteomes" id="UP001239445">
    <property type="component" value="Unassembled WGS sequence"/>
</dbReference>
<dbReference type="PANTHER" id="PTHR43111:SF1">
    <property type="entry name" value="ALDEHYDE DEHYDROGENASE B-RELATED"/>
    <property type="match status" value="1"/>
</dbReference>
<dbReference type="InterPro" id="IPR016163">
    <property type="entry name" value="Ald_DH_C"/>
</dbReference>
<feature type="transmembrane region" description="Helical" evidence="2">
    <location>
        <begin position="450"/>
        <end position="477"/>
    </location>
</feature>
<evidence type="ECO:0008006" key="5">
    <source>
        <dbReference type="Google" id="ProtNLM"/>
    </source>
</evidence>
<dbReference type="Gene3D" id="3.40.309.10">
    <property type="entry name" value="Aldehyde Dehydrogenase, Chain A, domain 2"/>
    <property type="match status" value="1"/>
</dbReference>
<gene>
    <name evidence="3" type="ORF">QBC47DRAFT_384714</name>
</gene>